<proteinExistence type="predicted"/>
<protein>
    <submittedName>
        <fullName evidence="2">Uncharacterized protein</fullName>
    </submittedName>
</protein>
<feature type="region of interest" description="Disordered" evidence="1">
    <location>
        <begin position="70"/>
        <end position="90"/>
    </location>
</feature>
<organism evidence="2 3">
    <name type="scientific">Pristionchus mayeri</name>
    <dbReference type="NCBI Taxonomy" id="1317129"/>
    <lineage>
        <taxon>Eukaryota</taxon>
        <taxon>Metazoa</taxon>
        <taxon>Ecdysozoa</taxon>
        <taxon>Nematoda</taxon>
        <taxon>Chromadorea</taxon>
        <taxon>Rhabditida</taxon>
        <taxon>Rhabditina</taxon>
        <taxon>Diplogasteromorpha</taxon>
        <taxon>Diplogasteroidea</taxon>
        <taxon>Neodiplogasteridae</taxon>
        <taxon>Pristionchus</taxon>
    </lineage>
</organism>
<dbReference type="AlphaFoldDB" id="A0AAN5D2Q9"/>
<reference evidence="3" key="1">
    <citation type="submission" date="2022-10" db="EMBL/GenBank/DDBJ databases">
        <title>Genome assembly of Pristionchus species.</title>
        <authorList>
            <person name="Yoshida K."/>
            <person name="Sommer R.J."/>
        </authorList>
    </citation>
    <scope>NUCLEOTIDE SEQUENCE [LARGE SCALE GENOMIC DNA]</scope>
    <source>
        <strain evidence="3">RS5460</strain>
    </source>
</reference>
<evidence type="ECO:0000256" key="1">
    <source>
        <dbReference type="SAM" id="MobiDB-lite"/>
    </source>
</evidence>
<keyword evidence="3" id="KW-1185">Reference proteome</keyword>
<dbReference type="EMBL" id="BTRK01000005">
    <property type="protein sequence ID" value="GMR54715.1"/>
    <property type="molecule type" value="Genomic_DNA"/>
</dbReference>
<name>A0AAN5D2Q9_9BILA</name>
<sequence>QGTPLTSTSSENWPTRSRIEALSTSNLGKKPGGDVFISALSAISNFSGYKQSNKRIWTVHNPSSRFTCGLSSTSVPPSPCGSIRWKQRET</sequence>
<comment type="caution">
    <text evidence="2">The sequence shown here is derived from an EMBL/GenBank/DDBJ whole genome shotgun (WGS) entry which is preliminary data.</text>
</comment>
<gene>
    <name evidence="2" type="ORF">PMAYCL1PPCAC_24910</name>
</gene>
<accession>A0AAN5D2Q9</accession>
<evidence type="ECO:0000313" key="2">
    <source>
        <dbReference type="EMBL" id="GMR54715.1"/>
    </source>
</evidence>
<feature type="non-terminal residue" evidence="2">
    <location>
        <position position="1"/>
    </location>
</feature>
<evidence type="ECO:0000313" key="3">
    <source>
        <dbReference type="Proteomes" id="UP001328107"/>
    </source>
</evidence>
<dbReference type="Proteomes" id="UP001328107">
    <property type="component" value="Unassembled WGS sequence"/>
</dbReference>